<protein>
    <submittedName>
        <fullName evidence="2">Tail assembly protein I</fullName>
    </submittedName>
</protein>
<dbReference type="KEGG" id="thi:THI_1965"/>
<evidence type="ECO:0000313" key="3">
    <source>
        <dbReference type="EMBL" id="CQR32075.1"/>
    </source>
</evidence>
<reference evidence="4" key="2">
    <citation type="journal article" date="2010" name="PLoS Genet.">
        <title>Structure, function, and evolution of the Thiomonas spp. genome.</title>
        <authorList>
            <person name="Arsene-Ploetze F."/>
            <person name="Koechler S."/>
            <person name="Marchal M."/>
            <person name="Coppee J.Y."/>
            <person name="Chandler M."/>
            <person name="Bonnefoy V."/>
            <person name="Brochier-Armanet C."/>
            <person name="Barakat M."/>
            <person name="Barbe V."/>
            <person name="Battaglia-Brunet F."/>
            <person name="Bruneel O."/>
            <person name="Bryan C.G."/>
            <person name="Cleiss-Arnold J."/>
            <person name="Cruveiller S."/>
            <person name="Erhardt M."/>
            <person name="Heinrich-Salmeron A."/>
            <person name="Hommais F."/>
            <person name="Joulian C."/>
            <person name="Krin E."/>
            <person name="Lieutaud A."/>
            <person name="Lievremont D."/>
            <person name="Michel C."/>
            <person name="Muller D."/>
            <person name="Ortet P."/>
            <person name="Proux C."/>
            <person name="Siguier P."/>
            <person name="Roche D."/>
            <person name="Rouy Z."/>
            <person name="Salvignol G."/>
            <person name="Slyemi D."/>
            <person name="Talla E."/>
            <person name="Weiss S."/>
            <person name="Weissenbach J."/>
            <person name="Medigue C."/>
            <person name="Bertin P.N."/>
        </authorList>
    </citation>
    <scope>NUCLEOTIDE SEQUENCE [LARGE SCALE GENOMIC DNA]</scope>
    <source>
        <strain evidence="4">DSM 22701 / CIP 110005 / 3As</strain>
    </source>
</reference>
<accession>D6CTK9</accession>
<evidence type="ECO:0000313" key="4">
    <source>
        <dbReference type="Proteomes" id="UP000002372"/>
    </source>
</evidence>
<dbReference type="RefSeq" id="WP_013105947.1">
    <property type="nucleotide sequence ID" value="NC_014145.1"/>
</dbReference>
<dbReference type="eggNOG" id="COG4723">
    <property type="taxonomic scope" value="Bacteria"/>
</dbReference>
<keyword evidence="1" id="KW-0472">Membrane</keyword>
<keyword evidence="5" id="KW-1185">Reference proteome</keyword>
<sequence length="222" mass="22845">MTLKTIRLHGPLGRRFGRVHRLDCADALDAVRALCALHPGFRKAFAQGRYLVKLDGATVTDREELRLPAADIRFVPQVSGAGHGVGEILLGAAMIVAAFYTGGASLAGGTLTTTAMGGMALSFGATLVLGGLSQMLTHAPQTNLPNSQNSTAFSGPVNTTAQGNPVPILYGRLMIGSQVVSASLQSFDVPIGQTPGGQVTTTTKSGGTLTYTTNQSAYLGGS</sequence>
<dbReference type="Proteomes" id="UP000078599">
    <property type="component" value="Unassembled WGS sequence"/>
</dbReference>
<feature type="transmembrane region" description="Helical" evidence="1">
    <location>
        <begin position="114"/>
        <end position="132"/>
    </location>
</feature>
<dbReference type="EMBL" id="CTRI01000012">
    <property type="protein sequence ID" value="CQR32075.1"/>
    <property type="molecule type" value="Genomic_DNA"/>
</dbReference>
<dbReference type="EMBL" id="FP475956">
    <property type="protein sequence ID" value="CAZ88628.1"/>
    <property type="molecule type" value="Genomic_DNA"/>
</dbReference>
<evidence type="ECO:0000313" key="2">
    <source>
        <dbReference type="EMBL" id="CAZ88628.1"/>
    </source>
</evidence>
<gene>
    <name evidence="2" type="ordered locus">THI_1965</name>
    <name evidence="3" type="ORF">THICB1_20062</name>
</gene>
<proteinExistence type="predicted"/>
<keyword evidence="1" id="KW-0812">Transmembrane</keyword>
<dbReference type="OrthoDB" id="5617695at2"/>
<name>D6CTK9_THIA3</name>
<reference key="1">
    <citation type="submission" date="2009-07" db="EMBL/GenBank/DDBJ databases">
        <authorList>
            <person name="Genoscope - CEA"/>
        </authorList>
    </citation>
    <scope>NUCLEOTIDE SEQUENCE</scope>
    <source>
        <strain>3As</strain>
    </source>
</reference>
<reference evidence="2" key="3">
    <citation type="submission" date="2010-07" db="EMBL/GenBank/DDBJ databases">
        <authorList>
            <person name="Genoscope - CEA"/>
        </authorList>
    </citation>
    <scope>NUCLEOTIDE SEQUENCE</scope>
    <source>
        <strain evidence="2">3As</strain>
    </source>
</reference>
<dbReference type="HOGENOM" id="CLU_099041_0_0_4"/>
<dbReference type="AlphaFoldDB" id="D6CTK9"/>
<keyword evidence="1" id="KW-1133">Transmembrane helix</keyword>
<reference evidence="3 5" key="4">
    <citation type="submission" date="2015-03" db="EMBL/GenBank/DDBJ databases">
        <authorList>
            <person name="Regsiter A."/>
            <person name="william w."/>
        </authorList>
    </citation>
    <scope>NUCLEOTIDE SEQUENCE [LARGE SCALE GENOMIC DNA]</scope>
    <source>
        <strain evidence="3 5">CB1</strain>
    </source>
</reference>
<feature type="transmembrane region" description="Helical" evidence="1">
    <location>
        <begin position="88"/>
        <end position="108"/>
    </location>
</feature>
<evidence type="ECO:0000313" key="5">
    <source>
        <dbReference type="Proteomes" id="UP000078599"/>
    </source>
</evidence>
<organism evidence="2 4">
    <name type="scientific">Thiomonas arsenitoxydans (strain DSM 22701 / CIP 110005 / 3As)</name>
    <dbReference type="NCBI Taxonomy" id="426114"/>
    <lineage>
        <taxon>Bacteria</taxon>
        <taxon>Pseudomonadati</taxon>
        <taxon>Pseudomonadota</taxon>
        <taxon>Betaproteobacteria</taxon>
        <taxon>Burkholderiales</taxon>
        <taxon>Thiomonas</taxon>
    </lineage>
</organism>
<dbReference type="Proteomes" id="UP000002372">
    <property type="component" value="Chromosome"/>
</dbReference>
<evidence type="ECO:0000256" key="1">
    <source>
        <dbReference type="SAM" id="Phobius"/>
    </source>
</evidence>